<feature type="compositionally biased region" description="Polar residues" evidence="1">
    <location>
        <begin position="54"/>
        <end position="72"/>
    </location>
</feature>
<dbReference type="EMBL" id="JANTQA010000038">
    <property type="protein sequence ID" value="KAJ3435615.1"/>
    <property type="molecule type" value="Genomic_DNA"/>
</dbReference>
<dbReference type="SMART" id="SM00156">
    <property type="entry name" value="PP2Ac"/>
    <property type="match status" value="1"/>
</dbReference>
<dbReference type="Gene3D" id="3.60.21.10">
    <property type="match status" value="1"/>
</dbReference>
<feature type="compositionally biased region" description="Low complexity" evidence="1">
    <location>
        <begin position="1"/>
        <end position="35"/>
    </location>
</feature>
<feature type="domain" description="Serine/threonine specific protein phosphatases" evidence="2">
    <location>
        <begin position="150"/>
        <end position="429"/>
    </location>
</feature>
<sequence>MDNENNNKYKLKPNLQKNNQLQVKEQEQEQNQNKNQEQEQEQKKEKENEKENEITNTTTTKPLHSTRLQNSSLVTLYDSETTSETIESNTSSCYSSSSNEENSLNCGDDRLVNDIKEPKRTPLSSKKIFLKNNLLDCKKILNHFSCEGKLLDKDLVRICKMAQKILKNEPNLLIINKQPLIIFGDLHGQFFDLVSVLESVGECKENSNHFLFLGDYVDRGDFGFEIVIFLFALKISNPNACFLLRGRFNFKKEVLAKYNEEIYEEIMKTFDCLPLAAIVDDQFFCVHAGISPELIDVEAINEINRFQEIPSSCQLFTDILWSDPHPNYNEVGEIIDNFSNNVSRYGSYYYSFNAVKNFLEQNDLLLIIRSHESQENGHFQYRKLEETDFSSIITIFSSPNYIGTGNKGSILIYSGGSIVLKEFNGVDHPYWLPNYIDGFQWSFPFFDMKHKSIWTTIINLNSKRRKNENVNTDEKNNNLNVDTTINKVNDKNENDNKQLSTYEKNPFQNVKKNRQIYYKVVSIIKILSLFSSTREKSKISKNRKVKKAIYHSDTHLNLKKFTYFENETNMSTYFSMIHRTVSFESENFQERLFKGYSKFWLATQKSNESLSEFKSSFSINSQLDSLNKRYKKKMKQYKKLKKISKEPSKKKQFRLILDFQIKKLKKKTLKRILSQEKEL</sequence>
<dbReference type="AlphaFoldDB" id="A0AAV7Z4S8"/>
<evidence type="ECO:0000313" key="4">
    <source>
        <dbReference type="Proteomes" id="UP001146793"/>
    </source>
</evidence>
<comment type="caution">
    <text evidence="3">The sequence shown here is derived from an EMBL/GenBank/DDBJ whole genome shotgun (WGS) entry which is preliminary data.</text>
</comment>
<accession>A0AAV7Z4S8</accession>
<proteinExistence type="predicted"/>
<dbReference type="InterPro" id="IPR029052">
    <property type="entry name" value="Metallo-depent_PP-like"/>
</dbReference>
<dbReference type="Pfam" id="PF00149">
    <property type="entry name" value="Metallophos"/>
    <property type="match status" value="1"/>
</dbReference>
<dbReference type="InterPro" id="IPR006186">
    <property type="entry name" value="Ser/Thr-sp_prot-phosphatase"/>
</dbReference>
<feature type="compositionally biased region" description="Basic and acidic residues" evidence="1">
    <location>
        <begin position="36"/>
        <end position="53"/>
    </location>
</feature>
<protein>
    <submittedName>
        <fullName evidence="3">Serine/threonine-protein phosphatase 2b catalytic subunit 1-related</fullName>
    </submittedName>
</protein>
<dbReference type="SUPFAM" id="SSF56300">
    <property type="entry name" value="Metallo-dependent phosphatases"/>
    <property type="match status" value="1"/>
</dbReference>
<feature type="region of interest" description="Disordered" evidence="1">
    <location>
        <begin position="1"/>
        <end position="72"/>
    </location>
</feature>
<dbReference type="PRINTS" id="PR00114">
    <property type="entry name" value="STPHPHTASE"/>
</dbReference>
<gene>
    <name evidence="3" type="ORF">M0812_19357</name>
</gene>
<dbReference type="GO" id="GO:0097720">
    <property type="term" value="P:calcineurin-mediated signaling"/>
    <property type="evidence" value="ECO:0007669"/>
    <property type="project" value="InterPro"/>
</dbReference>
<dbReference type="InterPro" id="IPR043360">
    <property type="entry name" value="PP2B"/>
</dbReference>
<evidence type="ECO:0000259" key="2">
    <source>
        <dbReference type="SMART" id="SM00156"/>
    </source>
</evidence>
<evidence type="ECO:0000256" key="1">
    <source>
        <dbReference type="SAM" id="MobiDB-lite"/>
    </source>
</evidence>
<dbReference type="GO" id="GO:0033192">
    <property type="term" value="F:calmodulin-dependent protein phosphatase activity"/>
    <property type="evidence" value="ECO:0007669"/>
    <property type="project" value="InterPro"/>
</dbReference>
<evidence type="ECO:0000313" key="3">
    <source>
        <dbReference type="EMBL" id="KAJ3435615.1"/>
    </source>
</evidence>
<name>A0AAV7Z4S8_9EUKA</name>
<reference evidence="3" key="1">
    <citation type="submission" date="2022-08" db="EMBL/GenBank/DDBJ databases">
        <title>Novel sulphate-reducing endosymbionts in the free-living metamonad Anaeramoeba.</title>
        <authorList>
            <person name="Jerlstrom-Hultqvist J."/>
            <person name="Cepicka I."/>
            <person name="Gallot-Lavallee L."/>
            <person name="Salas-Leiva D."/>
            <person name="Curtis B.A."/>
            <person name="Zahonova K."/>
            <person name="Pipaliya S."/>
            <person name="Dacks J."/>
            <person name="Roger A.J."/>
        </authorList>
    </citation>
    <scope>NUCLEOTIDE SEQUENCE</scope>
    <source>
        <strain evidence="3">Busselton2</strain>
    </source>
</reference>
<dbReference type="Proteomes" id="UP001146793">
    <property type="component" value="Unassembled WGS sequence"/>
</dbReference>
<organism evidence="3 4">
    <name type="scientific">Anaeramoeba flamelloides</name>
    <dbReference type="NCBI Taxonomy" id="1746091"/>
    <lineage>
        <taxon>Eukaryota</taxon>
        <taxon>Metamonada</taxon>
        <taxon>Anaeramoebidae</taxon>
        <taxon>Anaeramoeba</taxon>
    </lineage>
</organism>
<dbReference type="PANTHER" id="PTHR45673">
    <property type="entry name" value="SERINE/THREONINE-PROTEIN PHOSPHATASE 2B CATALYTIC SUBUNIT 1-RELATED"/>
    <property type="match status" value="1"/>
</dbReference>
<dbReference type="InterPro" id="IPR004843">
    <property type="entry name" value="Calcineurin-like_PHP"/>
</dbReference>